<accession>A0A645FBC8</accession>
<gene>
    <name evidence="1" type="ORF">SDC9_158914</name>
</gene>
<dbReference type="EMBL" id="VSSQ01057841">
    <property type="protein sequence ID" value="MPN11611.1"/>
    <property type="molecule type" value="Genomic_DNA"/>
</dbReference>
<proteinExistence type="predicted"/>
<comment type="caution">
    <text evidence="1">The sequence shown here is derived from an EMBL/GenBank/DDBJ whole genome shotgun (WGS) entry which is preliminary data.</text>
</comment>
<organism evidence="1">
    <name type="scientific">bioreactor metagenome</name>
    <dbReference type="NCBI Taxonomy" id="1076179"/>
    <lineage>
        <taxon>unclassified sequences</taxon>
        <taxon>metagenomes</taxon>
        <taxon>ecological metagenomes</taxon>
    </lineage>
</organism>
<dbReference type="AlphaFoldDB" id="A0A645FBC8"/>
<sequence>MLFRQVFAGNQLKVLVSSIFVVSGRQYVMGIHAGNKARGAQLGKLLSRQWIRFQKLYPFAENFLCFLRLLYFRSFAALGHYGFEIHKAHDRTHSGPSCRAFVAEYPRIFYQVFSGRTYDYFSSILSQGFLCLIGGLAP</sequence>
<reference evidence="1" key="1">
    <citation type="submission" date="2019-08" db="EMBL/GenBank/DDBJ databases">
        <authorList>
            <person name="Kucharzyk K."/>
            <person name="Murdoch R.W."/>
            <person name="Higgins S."/>
            <person name="Loffler F."/>
        </authorList>
    </citation>
    <scope>NUCLEOTIDE SEQUENCE</scope>
</reference>
<name>A0A645FBC8_9ZZZZ</name>
<evidence type="ECO:0000313" key="1">
    <source>
        <dbReference type="EMBL" id="MPN11611.1"/>
    </source>
</evidence>
<protein>
    <submittedName>
        <fullName evidence="1">Uncharacterized protein</fullName>
    </submittedName>
</protein>